<dbReference type="KEGG" id="dsa:Desal_2706"/>
<dbReference type="PROSITE" id="PS00041">
    <property type="entry name" value="HTH_ARAC_FAMILY_1"/>
    <property type="match status" value="1"/>
</dbReference>
<dbReference type="SUPFAM" id="SSF46689">
    <property type="entry name" value="Homeodomain-like"/>
    <property type="match status" value="2"/>
</dbReference>
<keyword evidence="6" id="KW-1185">Reference proteome</keyword>
<dbReference type="PROSITE" id="PS01124">
    <property type="entry name" value="HTH_ARAC_FAMILY_2"/>
    <property type="match status" value="1"/>
</dbReference>
<dbReference type="SMART" id="SM00342">
    <property type="entry name" value="HTH_ARAC"/>
    <property type="match status" value="1"/>
</dbReference>
<evidence type="ECO:0000313" key="6">
    <source>
        <dbReference type="Proteomes" id="UP000002601"/>
    </source>
</evidence>
<dbReference type="AlphaFoldDB" id="C6BZC3"/>
<sequence>MLTIPRFIHNSPQFADITVDGITFVQFQSRKSKIRHEVCVSQHSLVFVLEGTKYIHSADGDMVIRKGEAFFCRKGCHLMSEMIPEDGGTFDTVLFFFDDAILGNFVDQLSAEKNQIASTDRSAFRIKVTEQVSIYLSSMLSLFDSPLGKNDDFLRLKVNELLHYIYTASGNDEFVSFLVACRNSSRGDLSAVMERYFNKNISLETVAELSGRSLSSFKREFKKTFNTTPARWIRERRMSWAEQLLRNSAKSITEISYESGYESLSHFSTLFRKNYGVTPREYRAELNSAKSDL</sequence>
<dbReference type="SUPFAM" id="SSF51215">
    <property type="entry name" value="Regulatory protein AraC"/>
    <property type="match status" value="1"/>
</dbReference>
<keyword evidence="3" id="KW-0804">Transcription</keyword>
<proteinExistence type="predicted"/>
<dbReference type="GO" id="GO:0043565">
    <property type="term" value="F:sequence-specific DNA binding"/>
    <property type="evidence" value="ECO:0007669"/>
    <property type="project" value="InterPro"/>
</dbReference>
<name>C6BZC3_MARSD</name>
<dbReference type="RefSeq" id="WP_015852576.1">
    <property type="nucleotide sequence ID" value="NC_012881.1"/>
</dbReference>
<dbReference type="InterPro" id="IPR009057">
    <property type="entry name" value="Homeodomain-like_sf"/>
</dbReference>
<dbReference type="InterPro" id="IPR054015">
    <property type="entry name" value="ExsA-like_N"/>
</dbReference>
<evidence type="ECO:0000313" key="5">
    <source>
        <dbReference type="EMBL" id="ACS80760.1"/>
    </source>
</evidence>
<dbReference type="Pfam" id="PF22200">
    <property type="entry name" value="ExsA_N"/>
    <property type="match status" value="1"/>
</dbReference>
<protein>
    <submittedName>
        <fullName evidence="5">Transcriptional regulator, AraC family</fullName>
    </submittedName>
</protein>
<dbReference type="Proteomes" id="UP000002601">
    <property type="component" value="Chromosome"/>
</dbReference>
<dbReference type="PANTHER" id="PTHR43280:SF2">
    <property type="entry name" value="HTH-TYPE TRANSCRIPTIONAL REGULATOR EXSA"/>
    <property type="match status" value="1"/>
</dbReference>
<evidence type="ECO:0000256" key="1">
    <source>
        <dbReference type="ARBA" id="ARBA00023015"/>
    </source>
</evidence>
<dbReference type="eggNOG" id="COG2207">
    <property type="taxonomic scope" value="Bacteria"/>
</dbReference>
<dbReference type="PRINTS" id="PR00032">
    <property type="entry name" value="HTHARAC"/>
</dbReference>
<dbReference type="Gene3D" id="1.10.10.60">
    <property type="entry name" value="Homeodomain-like"/>
    <property type="match status" value="2"/>
</dbReference>
<dbReference type="PANTHER" id="PTHR43280">
    <property type="entry name" value="ARAC-FAMILY TRANSCRIPTIONAL REGULATOR"/>
    <property type="match status" value="1"/>
</dbReference>
<dbReference type="OrthoDB" id="4480133at2"/>
<accession>C6BZC3</accession>
<reference evidence="5 6" key="1">
    <citation type="submission" date="2009-06" db="EMBL/GenBank/DDBJ databases">
        <title>Complete sequence of Desulfovibrio salexigens DSM 2638.</title>
        <authorList>
            <consortium name="US DOE Joint Genome Institute"/>
            <person name="Lucas S."/>
            <person name="Copeland A."/>
            <person name="Lapidus A."/>
            <person name="Glavina del Rio T."/>
            <person name="Tice H."/>
            <person name="Bruce D."/>
            <person name="Goodwin L."/>
            <person name="Pitluck S."/>
            <person name="Munk A.C."/>
            <person name="Brettin T."/>
            <person name="Detter J.C."/>
            <person name="Han C."/>
            <person name="Tapia R."/>
            <person name="Larimer F."/>
            <person name="Land M."/>
            <person name="Hauser L."/>
            <person name="Kyrpides N."/>
            <person name="Anderson I."/>
            <person name="Wall J.D."/>
            <person name="Arkin A.P."/>
            <person name="Dehal P."/>
            <person name="Chivian D."/>
            <person name="Giles B."/>
            <person name="Hazen T.C."/>
        </authorList>
    </citation>
    <scope>NUCLEOTIDE SEQUENCE [LARGE SCALE GENOMIC DNA]</scope>
    <source>
        <strain evidence="6">ATCC 14822 / DSM 2638 / NCIMB 8403 / VKM B-1763</strain>
    </source>
</reference>
<evidence type="ECO:0000259" key="4">
    <source>
        <dbReference type="PROSITE" id="PS01124"/>
    </source>
</evidence>
<organism evidence="5 6">
    <name type="scientific">Maridesulfovibrio salexigens (strain ATCC 14822 / DSM 2638 / NCIMB 8403 / VKM B-1763)</name>
    <name type="common">Desulfovibrio salexigens</name>
    <dbReference type="NCBI Taxonomy" id="526222"/>
    <lineage>
        <taxon>Bacteria</taxon>
        <taxon>Pseudomonadati</taxon>
        <taxon>Thermodesulfobacteriota</taxon>
        <taxon>Desulfovibrionia</taxon>
        <taxon>Desulfovibrionales</taxon>
        <taxon>Desulfovibrionaceae</taxon>
        <taxon>Maridesulfovibrio</taxon>
    </lineage>
</organism>
<dbReference type="InterPro" id="IPR037923">
    <property type="entry name" value="HTH-like"/>
</dbReference>
<keyword evidence="2" id="KW-0238">DNA-binding</keyword>
<dbReference type="Pfam" id="PF12833">
    <property type="entry name" value="HTH_18"/>
    <property type="match status" value="1"/>
</dbReference>
<evidence type="ECO:0000256" key="3">
    <source>
        <dbReference type="ARBA" id="ARBA00023163"/>
    </source>
</evidence>
<dbReference type="HOGENOM" id="CLU_073843_0_0_7"/>
<dbReference type="STRING" id="526222.Desal_2706"/>
<dbReference type="EMBL" id="CP001649">
    <property type="protein sequence ID" value="ACS80760.1"/>
    <property type="molecule type" value="Genomic_DNA"/>
</dbReference>
<feature type="domain" description="HTH araC/xylS-type" evidence="4">
    <location>
        <begin position="187"/>
        <end position="285"/>
    </location>
</feature>
<dbReference type="InterPro" id="IPR020449">
    <property type="entry name" value="Tscrpt_reg_AraC-type_HTH"/>
</dbReference>
<dbReference type="InterPro" id="IPR018062">
    <property type="entry name" value="HTH_AraC-typ_CS"/>
</dbReference>
<dbReference type="GO" id="GO:0003700">
    <property type="term" value="F:DNA-binding transcription factor activity"/>
    <property type="evidence" value="ECO:0007669"/>
    <property type="project" value="InterPro"/>
</dbReference>
<dbReference type="InterPro" id="IPR018060">
    <property type="entry name" value="HTH_AraC"/>
</dbReference>
<gene>
    <name evidence="5" type="ordered locus">Desal_2706</name>
</gene>
<keyword evidence="1" id="KW-0805">Transcription regulation</keyword>
<evidence type="ECO:0000256" key="2">
    <source>
        <dbReference type="ARBA" id="ARBA00023125"/>
    </source>
</evidence>